<reference evidence="2" key="1">
    <citation type="journal article" date="2019" name="Int. J. Syst. Evol. Microbiol.">
        <title>The Global Catalogue of Microorganisms (GCM) 10K type strain sequencing project: providing services to taxonomists for standard genome sequencing and annotation.</title>
        <authorList>
            <consortium name="The Broad Institute Genomics Platform"/>
            <consortium name="The Broad Institute Genome Sequencing Center for Infectious Disease"/>
            <person name="Wu L."/>
            <person name="Ma J."/>
        </authorList>
    </citation>
    <scope>NUCLEOTIDE SEQUENCE [LARGE SCALE GENOMIC DNA]</scope>
    <source>
        <strain evidence="2">JCM 17338</strain>
    </source>
</reference>
<dbReference type="NCBIfam" id="TIGR04256">
    <property type="entry name" value="GxxExxY"/>
    <property type="match status" value="1"/>
</dbReference>
<evidence type="ECO:0000313" key="1">
    <source>
        <dbReference type="EMBL" id="GAA3980031.1"/>
    </source>
</evidence>
<sequence length="137" mass="15852">MIDKKFLDDLEYKVSGACIEVHKILGPGLLESIYHKCLIRELQLQGIRFISEHQITVEYKNIFIDTEIRADLFIENCMVLELKSIERILPIHQAQILTYMKLLNAPCGLLINFNCINIIAEGKKAFVNSLYRRIADE</sequence>
<dbReference type="EMBL" id="BAABAK010000019">
    <property type="protein sequence ID" value="GAA3980031.1"/>
    <property type="molecule type" value="Genomic_DNA"/>
</dbReference>
<accession>A0ABP7QCJ0</accession>
<dbReference type="Proteomes" id="UP001501081">
    <property type="component" value="Unassembled WGS sequence"/>
</dbReference>
<keyword evidence="2" id="KW-1185">Reference proteome</keyword>
<dbReference type="InterPro" id="IPR026350">
    <property type="entry name" value="GxxExxY"/>
</dbReference>
<dbReference type="Pfam" id="PF13366">
    <property type="entry name" value="PDDEXK_3"/>
    <property type="match status" value="1"/>
</dbReference>
<comment type="caution">
    <text evidence="1">The sequence shown here is derived from an EMBL/GenBank/DDBJ whole genome shotgun (WGS) entry which is preliminary data.</text>
</comment>
<protein>
    <submittedName>
        <fullName evidence="1">GxxExxY protein</fullName>
    </submittedName>
</protein>
<name>A0ABP7QCJ0_9SPHI</name>
<dbReference type="RefSeq" id="WP_344769139.1">
    <property type="nucleotide sequence ID" value="NZ_BAABAK010000019.1"/>
</dbReference>
<organism evidence="1 2">
    <name type="scientific">Pedobacter ginsengiterrae</name>
    <dbReference type="NCBI Taxonomy" id="871696"/>
    <lineage>
        <taxon>Bacteria</taxon>
        <taxon>Pseudomonadati</taxon>
        <taxon>Bacteroidota</taxon>
        <taxon>Sphingobacteriia</taxon>
        <taxon>Sphingobacteriales</taxon>
        <taxon>Sphingobacteriaceae</taxon>
        <taxon>Pedobacter</taxon>
    </lineage>
</organism>
<evidence type="ECO:0000313" key="2">
    <source>
        <dbReference type="Proteomes" id="UP001501081"/>
    </source>
</evidence>
<proteinExistence type="predicted"/>
<gene>
    <name evidence="1" type="ORF">GCM10022246_35090</name>
</gene>